<evidence type="ECO:0008006" key="4">
    <source>
        <dbReference type="Google" id="ProtNLM"/>
    </source>
</evidence>
<dbReference type="EMBL" id="CALNXI010002078">
    <property type="protein sequence ID" value="CAH3182648.1"/>
    <property type="molecule type" value="Genomic_DNA"/>
</dbReference>
<sequence>MAGLKEYSGMLMNMPSSSIKNSSYGPPNVVQDLLVLNVDSWPVKDSALIDFGNTNTERLVNWFDPVLRAAGCQFQDVINQWHSLKISVNPYFYNKVYCSLWRMLLSKDPYKTDLTDTFHLVEIFLVLRAISAVCCERMFSAQNRIKSSL</sequence>
<evidence type="ECO:0000313" key="2">
    <source>
        <dbReference type="EMBL" id="CAH3189746.1"/>
    </source>
</evidence>
<evidence type="ECO:0000313" key="3">
    <source>
        <dbReference type="Proteomes" id="UP001159427"/>
    </source>
</evidence>
<gene>
    <name evidence="1" type="ORF">PEVE_00014313</name>
    <name evidence="2" type="ORF">PEVE_00019701</name>
</gene>
<evidence type="ECO:0000313" key="1">
    <source>
        <dbReference type="EMBL" id="CAH3182648.1"/>
    </source>
</evidence>
<protein>
    <recommendedName>
        <fullName evidence="4">HAT C-terminal dimerisation domain-containing protein</fullName>
    </recommendedName>
</protein>
<keyword evidence="3" id="KW-1185">Reference proteome</keyword>
<organism evidence="2 3">
    <name type="scientific">Porites evermanni</name>
    <dbReference type="NCBI Taxonomy" id="104178"/>
    <lineage>
        <taxon>Eukaryota</taxon>
        <taxon>Metazoa</taxon>
        <taxon>Cnidaria</taxon>
        <taxon>Anthozoa</taxon>
        <taxon>Hexacorallia</taxon>
        <taxon>Scleractinia</taxon>
        <taxon>Fungiina</taxon>
        <taxon>Poritidae</taxon>
        <taxon>Porites</taxon>
    </lineage>
</organism>
<dbReference type="Proteomes" id="UP001159427">
    <property type="component" value="Unassembled WGS sequence"/>
</dbReference>
<comment type="caution">
    <text evidence="2">The sequence shown here is derived from an EMBL/GenBank/DDBJ whole genome shotgun (WGS) entry which is preliminary data.</text>
</comment>
<dbReference type="EMBL" id="CALNXI010002656">
    <property type="protein sequence ID" value="CAH3189746.1"/>
    <property type="molecule type" value="Genomic_DNA"/>
</dbReference>
<name>A0ABN8SGD1_9CNID</name>
<proteinExistence type="predicted"/>
<reference evidence="2 3" key="1">
    <citation type="submission" date="2022-05" db="EMBL/GenBank/DDBJ databases">
        <authorList>
            <consortium name="Genoscope - CEA"/>
            <person name="William W."/>
        </authorList>
    </citation>
    <scope>NUCLEOTIDE SEQUENCE [LARGE SCALE GENOMIC DNA]</scope>
</reference>
<accession>A0ABN8SGD1</accession>